<feature type="region of interest" description="Disordered" evidence="1">
    <location>
        <begin position="390"/>
        <end position="668"/>
    </location>
</feature>
<feature type="compositionally biased region" description="Polar residues" evidence="1">
    <location>
        <begin position="544"/>
        <end position="563"/>
    </location>
</feature>
<feature type="compositionally biased region" description="Low complexity" evidence="1">
    <location>
        <begin position="393"/>
        <end position="412"/>
    </location>
</feature>
<proteinExistence type="predicted"/>
<keyword evidence="3" id="KW-1185">Reference proteome</keyword>
<feature type="compositionally biased region" description="Basic and acidic residues" evidence="1">
    <location>
        <begin position="212"/>
        <end position="222"/>
    </location>
</feature>
<dbReference type="OrthoDB" id="3439935at2759"/>
<dbReference type="InParanoid" id="A0A2T3AB86"/>
<protein>
    <submittedName>
        <fullName evidence="2">Uncharacterized protein</fullName>
    </submittedName>
</protein>
<feature type="compositionally biased region" description="Acidic residues" evidence="1">
    <location>
        <begin position="230"/>
        <end position="253"/>
    </location>
</feature>
<sequence>MGRKPSWPPNSAAEWIVGQNFRSWNRKLPFDCNTILKVELSENEASGEEALTITYPKRRHRPASSRTAKLVDGSASARRVRFESSVEPVKSVLRKKIGENDFEETLVETVEDKVADLAKEEISSISETDTSEEEASIKCAKKEEKEMKKKNKRRKRRRYRGPKTTLCLKAADAEDSEADKDVIPHTTCPCAECKQGRMIMKAIIKAEARLRATEEKKPKEADPPSCETADTTETEADTTETETTEAESAEEETPQPNKYKKSKKKKNSDKNSFRLPKYPKELQPTLVMPTRARVVQVEHAVESPNDPAPNAFFDSKKGITRVYHGPRWSNHQAELYGQAGSAEIKAEPGTHSTHVPPPAHPPPMPVPPHWATGYPPPYWMPPPPPAPPGFQWAKPAMTAPTPSPAPGTASSPEDAWKQAASKGLGLSDVSAPKASSQVPDWQKTAHKTSSTKAGSDKASQKGGWHTSPAKDFSPTSPFDFTGFGFDKGEKFSRNSESNGSKKGGSVDGRKQDGQTKSGGWRDKNNDASGAGAWADSSNKKNDGWKTSGSNGDNAWGNNQSSGWGNAEKSGAKSPKDNKTTGWGNNSKSGDNAWGNDTATNDWGNFPTNGRSPTTSRQGDAGNASKTRSNSGDSGLGQGLFALPDGFPASHNNGQAKMPGTIPDSSGIANWNAGGGGQWVWVNSARSPSAARVPHYLSYVNCDID</sequence>
<feature type="compositionally biased region" description="Basic residues" evidence="1">
    <location>
        <begin position="148"/>
        <end position="161"/>
    </location>
</feature>
<organism evidence="2 3">
    <name type="scientific">Coniella lustricola</name>
    <dbReference type="NCBI Taxonomy" id="2025994"/>
    <lineage>
        <taxon>Eukaryota</taxon>
        <taxon>Fungi</taxon>
        <taxon>Dikarya</taxon>
        <taxon>Ascomycota</taxon>
        <taxon>Pezizomycotina</taxon>
        <taxon>Sordariomycetes</taxon>
        <taxon>Sordariomycetidae</taxon>
        <taxon>Diaporthales</taxon>
        <taxon>Schizoparmaceae</taxon>
        <taxon>Coniella</taxon>
    </lineage>
</organism>
<evidence type="ECO:0000313" key="2">
    <source>
        <dbReference type="EMBL" id="PSR90368.1"/>
    </source>
</evidence>
<feature type="region of interest" description="Disordered" evidence="1">
    <location>
        <begin position="212"/>
        <end position="282"/>
    </location>
</feature>
<gene>
    <name evidence="2" type="ORF">BD289DRAFT_452389</name>
</gene>
<evidence type="ECO:0000256" key="1">
    <source>
        <dbReference type="SAM" id="MobiDB-lite"/>
    </source>
</evidence>
<feature type="compositionally biased region" description="Polar residues" evidence="1">
    <location>
        <begin position="579"/>
        <end position="632"/>
    </location>
</feature>
<feature type="region of interest" description="Disordered" evidence="1">
    <location>
        <begin position="123"/>
        <end position="181"/>
    </location>
</feature>
<dbReference type="EMBL" id="KZ678420">
    <property type="protein sequence ID" value="PSR90368.1"/>
    <property type="molecule type" value="Genomic_DNA"/>
</dbReference>
<dbReference type="Proteomes" id="UP000241462">
    <property type="component" value="Unassembled WGS sequence"/>
</dbReference>
<dbReference type="STRING" id="2025994.A0A2T3AB86"/>
<feature type="compositionally biased region" description="Low complexity" evidence="1">
    <location>
        <begin position="526"/>
        <end position="536"/>
    </location>
</feature>
<dbReference type="AlphaFoldDB" id="A0A2T3AB86"/>
<name>A0A2T3AB86_9PEZI</name>
<reference evidence="2 3" key="1">
    <citation type="journal article" date="2018" name="Mycol. Prog.">
        <title>Coniella lustricola, a new species from submerged detritus.</title>
        <authorList>
            <person name="Raudabaugh D.B."/>
            <person name="Iturriaga T."/>
            <person name="Carver A."/>
            <person name="Mondo S."/>
            <person name="Pangilinan J."/>
            <person name="Lipzen A."/>
            <person name="He G."/>
            <person name="Amirebrahimi M."/>
            <person name="Grigoriev I.V."/>
            <person name="Miller A.N."/>
        </authorList>
    </citation>
    <scope>NUCLEOTIDE SEQUENCE [LARGE SCALE GENOMIC DNA]</scope>
    <source>
        <strain evidence="2 3">B22-T-1</strain>
    </source>
</reference>
<evidence type="ECO:0000313" key="3">
    <source>
        <dbReference type="Proteomes" id="UP000241462"/>
    </source>
</evidence>
<feature type="compositionally biased region" description="Basic and acidic residues" evidence="1">
    <location>
        <begin position="569"/>
        <end position="578"/>
    </location>
</feature>
<accession>A0A2T3AB86</accession>
<feature type="compositionally biased region" description="Basic and acidic residues" evidence="1">
    <location>
        <begin position="507"/>
        <end position="525"/>
    </location>
</feature>
<feature type="compositionally biased region" description="Basic residues" evidence="1">
    <location>
        <begin position="258"/>
        <end position="267"/>
    </location>
</feature>